<name>A0A246F3T7_PSENT</name>
<evidence type="ECO:0000256" key="10">
    <source>
        <dbReference type="ARBA" id="ARBA00022777"/>
    </source>
</evidence>
<comment type="subunit">
    <text evidence="5 16">Homodimer.</text>
</comment>
<evidence type="ECO:0000256" key="5">
    <source>
        <dbReference type="ARBA" id="ARBA00011738"/>
    </source>
</evidence>
<evidence type="ECO:0000256" key="14">
    <source>
        <dbReference type="ARBA" id="ARBA00038036"/>
    </source>
</evidence>
<evidence type="ECO:0000256" key="8">
    <source>
        <dbReference type="ARBA" id="ARBA00022679"/>
    </source>
</evidence>
<comment type="cofactor">
    <cofactor evidence="2">
        <name>K(+)</name>
        <dbReference type="ChEBI" id="CHEBI:29103"/>
    </cofactor>
</comment>
<evidence type="ECO:0000256" key="4">
    <source>
        <dbReference type="ARBA" id="ARBA00005225"/>
    </source>
</evidence>
<accession>A0A246F3T7</accession>
<dbReference type="SUPFAM" id="SSF53067">
    <property type="entry name" value="Actin-like ATPase domain"/>
    <property type="match status" value="2"/>
</dbReference>
<protein>
    <recommendedName>
        <fullName evidence="15 16">Type III pantothenate kinase</fullName>
        <ecNumber evidence="6 16">2.7.1.33</ecNumber>
    </recommendedName>
    <alternativeName>
        <fullName evidence="16">PanK-III</fullName>
    </alternativeName>
    <alternativeName>
        <fullName evidence="16">Pantothenic acid kinase</fullName>
    </alternativeName>
</protein>
<comment type="similarity">
    <text evidence="14 16">Belongs to the type III pantothenate kinase family.</text>
</comment>
<sequence>MILELDCGNSLIKWRVVRKHDLVTIAGGVADSDQALLAQLQASEVVDIRYCRMVSVRSEQETDALRVGLESAFPIAVKIAAPAPELGGVLNGYREYQRLGMDRWLALVAGHCLAGRGCLVLDLGTAVTSDLVDAAGKHLGGYIAPGMPLMRSQLRTHTRRIRYDDDAAHEALQNLLPGQETSEAVERGCVLMLRGFVREQIELANKLLGDDCAVYLTGGDAELVKDESARAVVLPDLVFLGLALACPIE</sequence>
<dbReference type="EMBL" id="NJBA01000013">
    <property type="protein sequence ID" value="OWP47705.1"/>
    <property type="molecule type" value="Genomic_DNA"/>
</dbReference>
<feature type="binding site" evidence="16">
    <location>
        <position position="125"/>
    </location>
    <ligand>
        <name>ATP</name>
        <dbReference type="ChEBI" id="CHEBI:30616"/>
    </ligand>
</feature>
<dbReference type="Gene3D" id="3.30.420.40">
    <property type="match status" value="2"/>
</dbReference>
<evidence type="ECO:0000256" key="15">
    <source>
        <dbReference type="ARBA" id="ARBA00040883"/>
    </source>
</evidence>
<dbReference type="HAMAP" id="MF_01274">
    <property type="entry name" value="Pantothen_kinase_3"/>
    <property type="match status" value="1"/>
</dbReference>
<proteinExistence type="inferred from homology"/>
<evidence type="ECO:0000313" key="19">
    <source>
        <dbReference type="EMBL" id="OWP47705.1"/>
    </source>
</evidence>
<dbReference type="Pfam" id="PF03309">
    <property type="entry name" value="Pan_kinase"/>
    <property type="match status" value="1"/>
</dbReference>
<organism evidence="19 20">
    <name type="scientific">Pseudomonas nitroreducens</name>
    <dbReference type="NCBI Taxonomy" id="46680"/>
    <lineage>
        <taxon>Bacteria</taxon>
        <taxon>Pseudomonadati</taxon>
        <taxon>Pseudomonadota</taxon>
        <taxon>Gammaproteobacteria</taxon>
        <taxon>Pseudomonadales</taxon>
        <taxon>Pseudomonadaceae</taxon>
        <taxon>Pseudomonas</taxon>
    </lineage>
</organism>
<dbReference type="EC" id="2.7.1.33" evidence="6 16"/>
<dbReference type="CDD" id="cd24015">
    <property type="entry name" value="ASKHA_NBD_PanK-III"/>
    <property type="match status" value="1"/>
</dbReference>
<comment type="function">
    <text evidence="16">Catalyzes the phosphorylation of pantothenate (Pan), the first step in CoA biosynthesis.</text>
</comment>
<evidence type="ECO:0000313" key="20">
    <source>
        <dbReference type="Proteomes" id="UP000198145"/>
    </source>
</evidence>
<keyword evidence="18" id="KW-0614">Plasmid</keyword>
<dbReference type="NCBIfam" id="TIGR00671">
    <property type="entry name" value="baf"/>
    <property type="match status" value="1"/>
</dbReference>
<feature type="active site" description="Proton acceptor" evidence="16">
    <location>
        <position position="102"/>
    </location>
</feature>
<dbReference type="PROSITE" id="PS50022">
    <property type="entry name" value="FA58C_3"/>
    <property type="match status" value="1"/>
</dbReference>
<dbReference type="UniPathway" id="UPA00241">
    <property type="reaction ID" value="UER00352"/>
</dbReference>
<feature type="domain" description="F5/8 type C" evidence="17">
    <location>
        <begin position="1"/>
        <end position="72"/>
    </location>
</feature>
<dbReference type="Proteomes" id="UP000198145">
    <property type="component" value="Unassembled WGS sequence"/>
</dbReference>
<comment type="pathway">
    <text evidence="4 16">Cofactor biosynthesis; coenzyme A biosynthesis; CoA from (R)-pantothenate: step 1/5.</text>
</comment>
<dbReference type="InterPro" id="IPR000421">
    <property type="entry name" value="FA58C"/>
</dbReference>
<keyword evidence="16" id="KW-0479">Metal-binding</keyword>
<evidence type="ECO:0000256" key="9">
    <source>
        <dbReference type="ARBA" id="ARBA00022741"/>
    </source>
</evidence>
<dbReference type="NCBIfam" id="NF009857">
    <property type="entry name" value="PRK13322.1-2"/>
    <property type="match status" value="1"/>
</dbReference>
<evidence type="ECO:0000256" key="11">
    <source>
        <dbReference type="ARBA" id="ARBA00022840"/>
    </source>
</evidence>
<dbReference type="RefSeq" id="WP_088421643.1">
    <property type="nucleotide sequence ID" value="NZ_NJBA01000013.1"/>
</dbReference>
<dbReference type="eggNOG" id="COG1521">
    <property type="taxonomic scope" value="Bacteria"/>
</dbReference>
<evidence type="ECO:0000256" key="13">
    <source>
        <dbReference type="ARBA" id="ARBA00022993"/>
    </source>
</evidence>
<evidence type="ECO:0000256" key="2">
    <source>
        <dbReference type="ARBA" id="ARBA00001958"/>
    </source>
</evidence>
<dbReference type="PANTHER" id="PTHR34265:SF1">
    <property type="entry name" value="TYPE III PANTOTHENATE KINASE"/>
    <property type="match status" value="1"/>
</dbReference>
<comment type="subcellular location">
    <subcellularLocation>
        <location evidence="3 16">Cytoplasm</location>
    </subcellularLocation>
</comment>
<comment type="catalytic activity">
    <reaction evidence="1 16">
        <text>(R)-pantothenate + ATP = (R)-4'-phosphopantothenate + ADP + H(+)</text>
        <dbReference type="Rhea" id="RHEA:16373"/>
        <dbReference type="ChEBI" id="CHEBI:10986"/>
        <dbReference type="ChEBI" id="CHEBI:15378"/>
        <dbReference type="ChEBI" id="CHEBI:29032"/>
        <dbReference type="ChEBI" id="CHEBI:30616"/>
        <dbReference type="ChEBI" id="CHEBI:456216"/>
        <dbReference type="EC" id="2.7.1.33"/>
    </reaction>
</comment>
<evidence type="ECO:0000256" key="16">
    <source>
        <dbReference type="HAMAP-Rule" id="MF_01274"/>
    </source>
</evidence>
<evidence type="ECO:0000256" key="7">
    <source>
        <dbReference type="ARBA" id="ARBA00022490"/>
    </source>
</evidence>
<dbReference type="GO" id="GO:0046872">
    <property type="term" value="F:metal ion binding"/>
    <property type="evidence" value="ECO:0007669"/>
    <property type="project" value="UniProtKB-KW"/>
</dbReference>
<dbReference type="GO" id="GO:0004594">
    <property type="term" value="F:pantothenate kinase activity"/>
    <property type="evidence" value="ECO:0007669"/>
    <property type="project" value="UniProtKB-UniRule"/>
</dbReference>
<feature type="binding site" evidence="16">
    <location>
        <begin position="100"/>
        <end position="103"/>
    </location>
    <ligand>
        <name>substrate</name>
    </ligand>
</feature>
<dbReference type="STRING" id="46680.GCA_000807755_05750"/>
<dbReference type="PANTHER" id="PTHR34265">
    <property type="entry name" value="TYPE III PANTOTHENATE KINASE"/>
    <property type="match status" value="1"/>
</dbReference>
<dbReference type="AlphaFoldDB" id="A0A246F3T7"/>
<keyword evidence="9 16" id="KW-0547">Nucleotide-binding</keyword>
<dbReference type="GO" id="GO:0015937">
    <property type="term" value="P:coenzyme A biosynthetic process"/>
    <property type="evidence" value="ECO:0007669"/>
    <property type="project" value="UniProtKB-UniRule"/>
</dbReference>
<comment type="cofactor">
    <cofactor evidence="16">
        <name>NH4(+)</name>
        <dbReference type="ChEBI" id="CHEBI:28938"/>
    </cofactor>
    <cofactor evidence="16">
        <name>K(+)</name>
        <dbReference type="ChEBI" id="CHEBI:29103"/>
    </cofactor>
    <text evidence="16">A monovalent cation. Ammonium or potassium.</text>
</comment>
<evidence type="ECO:0000256" key="6">
    <source>
        <dbReference type="ARBA" id="ARBA00012102"/>
    </source>
</evidence>
<feature type="binding site" evidence="16">
    <location>
        <begin position="6"/>
        <end position="13"/>
    </location>
    <ligand>
        <name>ATP</name>
        <dbReference type="ChEBI" id="CHEBI:30616"/>
    </ligand>
</feature>
<keyword evidence="8 16" id="KW-0808">Transferase</keyword>
<dbReference type="InterPro" id="IPR043129">
    <property type="entry name" value="ATPase_NBD"/>
</dbReference>
<comment type="caution">
    <text evidence="19">The sequence shown here is derived from an EMBL/GenBank/DDBJ whole genome shotgun (WGS) entry which is preliminary data.</text>
</comment>
<evidence type="ECO:0000256" key="3">
    <source>
        <dbReference type="ARBA" id="ARBA00004496"/>
    </source>
</evidence>
<evidence type="ECO:0000259" key="17">
    <source>
        <dbReference type="PROSITE" id="PS50022"/>
    </source>
</evidence>
<feature type="binding site" evidence="16">
    <location>
        <position position="122"/>
    </location>
    <ligand>
        <name>K(+)</name>
        <dbReference type="ChEBI" id="CHEBI:29103"/>
    </ligand>
</feature>
<feature type="binding site" evidence="16">
    <location>
        <position position="181"/>
    </location>
    <ligand>
        <name>substrate</name>
    </ligand>
</feature>
<keyword evidence="7 16" id="KW-0963">Cytoplasm</keyword>
<evidence type="ECO:0000313" key="18">
    <source>
        <dbReference type="EMBL" id="OWP36603.1"/>
    </source>
</evidence>
<keyword evidence="12 16" id="KW-0630">Potassium</keyword>
<keyword evidence="10 16" id="KW-0418">Kinase</keyword>
<dbReference type="EMBL" id="NJBA01000193">
    <property type="protein sequence ID" value="OWP36603.1"/>
    <property type="molecule type" value="Genomic_DNA"/>
</dbReference>
<evidence type="ECO:0000256" key="1">
    <source>
        <dbReference type="ARBA" id="ARBA00001206"/>
    </source>
</evidence>
<feature type="binding site" evidence="16">
    <location>
        <position position="93"/>
    </location>
    <ligand>
        <name>substrate</name>
    </ligand>
</feature>
<keyword evidence="11 16" id="KW-0067">ATP-binding</keyword>
<dbReference type="GO" id="GO:0005524">
    <property type="term" value="F:ATP binding"/>
    <property type="evidence" value="ECO:0007669"/>
    <property type="project" value="UniProtKB-UniRule"/>
</dbReference>
<dbReference type="GO" id="GO:0005737">
    <property type="term" value="C:cytoplasm"/>
    <property type="evidence" value="ECO:0007669"/>
    <property type="project" value="UniProtKB-SubCell"/>
</dbReference>
<evidence type="ECO:0000256" key="12">
    <source>
        <dbReference type="ARBA" id="ARBA00022958"/>
    </source>
</evidence>
<reference evidence="19 20" key="1">
    <citation type="submission" date="2017-06" db="EMBL/GenBank/DDBJ databases">
        <title>Draft genome of Pseudomonas nitroreducens DF05.</title>
        <authorList>
            <person name="Iyer R."/>
        </authorList>
    </citation>
    <scope>NUCLEOTIDE SEQUENCE [LARGE SCALE GENOMIC DNA]</scope>
    <source>
        <strain evidence="19 20">DF05</strain>
        <plasmid evidence="18">unnamed1</plasmid>
    </source>
</reference>
<gene>
    <name evidence="16" type="primary">coaX</name>
    <name evidence="19" type="ORF">CEG18_27910</name>
    <name evidence="18" type="ORF">CEG18_30075</name>
</gene>
<keyword evidence="13 16" id="KW-0173">Coenzyme A biosynthesis</keyword>
<dbReference type="NCBIfam" id="NF009859">
    <property type="entry name" value="PRK13322.1-4"/>
    <property type="match status" value="1"/>
</dbReference>
<geneLocation type="plasmid" evidence="18">
    <name>unnamed1</name>
</geneLocation>
<dbReference type="InterPro" id="IPR004619">
    <property type="entry name" value="Type_III_PanK"/>
</dbReference>